<evidence type="ECO:0000313" key="1">
    <source>
        <dbReference type="EMBL" id="MBB5935514.1"/>
    </source>
</evidence>
<name>A0A7W9Q8W0_9ACTN</name>
<evidence type="ECO:0000313" key="2">
    <source>
        <dbReference type="Proteomes" id="UP000588098"/>
    </source>
</evidence>
<accession>A0A7W9Q8W0</accession>
<sequence length="66" mass="7495">MTSVFAIRFYVCWGPGSQFENIWLRTKRYNAKGEVVSGPGGVCYLYFPARPSARQLRALRAAGEHR</sequence>
<dbReference type="EMBL" id="JACHJL010000005">
    <property type="protein sequence ID" value="MBB5935514.1"/>
    <property type="molecule type" value="Genomic_DNA"/>
</dbReference>
<comment type="caution">
    <text evidence="1">The sequence shown here is derived from an EMBL/GenBank/DDBJ whole genome shotgun (WGS) entry which is preliminary data.</text>
</comment>
<gene>
    <name evidence="1" type="ORF">FHS42_002576</name>
</gene>
<protein>
    <submittedName>
        <fullName evidence="1">Uncharacterized protein</fullName>
    </submittedName>
</protein>
<reference evidence="1 2" key="1">
    <citation type="submission" date="2020-08" db="EMBL/GenBank/DDBJ databases">
        <title>Genomic Encyclopedia of Type Strains, Phase III (KMG-III): the genomes of soil and plant-associated and newly described type strains.</title>
        <authorList>
            <person name="Whitman W."/>
        </authorList>
    </citation>
    <scope>NUCLEOTIDE SEQUENCE [LARGE SCALE GENOMIC DNA]</scope>
    <source>
        <strain evidence="1 2">CECT 8305</strain>
    </source>
</reference>
<proteinExistence type="predicted"/>
<keyword evidence="2" id="KW-1185">Reference proteome</keyword>
<dbReference type="AlphaFoldDB" id="A0A7W9Q8W0"/>
<dbReference type="Proteomes" id="UP000588098">
    <property type="component" value="Unassembled WGS sequence"/>
</dbReference>
<organism evidence="1 2">
    <name type="scientific">Streptomyces zagrosensis</name>
    <dbReference type="NCBI Taxonomy" id="1042984"/>
    <lineage>
        <taxon>Bacteria</taxon>
        <taxon>Bacillati</taxon>
        <taxon>Actinomycetota</taxon>
        <taxon>Actinomycetes</taxon>
        <taxon>Kitasatosporales</taxon>
        <taxon>Streptomycetaceae</taxon>
        <taxon>Streptomyces</taxon>
    </lineage>
</organism>